<proteinExistence type="predicted"/>
<comment type="caution">
    <text evidence="1">The sequence shown here is derived from an EMBL/GenBank/DDBJ whole genome shotgun (WGS) entry which is preliminary data.</text>
</comment>
<dbReference type="EMBL" id="JAHUTI010089281">
    <property type="protein sequence ID" value="MED6260820.1"/>
    <property type="molecule type" value="Genomic_DNA"/>
</dbReference>
<gene>
    <name evidence="1" type="ORF">ATANTOWER_029581</name>
</gene>
<name>A0ABU7CG33_9TELE</name>
<protein>
    <submittedName>
        <fullName evidence="1">Uncharacterized protein</fullName>
    </submittedName>
</protein>
<dbReference type="Proteomes" id="UP001345963">
    <property type="component" value="Unassembled WGS sequence"/>
</dbReference>
<keyword evidence="2" id="KW-1185">Reference proteome</keyword>
<evidence type="ECO:0000313" key="1">
    <source>
        <dbReference type="EMBL" id="MED6260820.1"/>
    </source>
</evidence>
<evidence type="ECO:0000313" key="2">
    <source>
        <dbReference type="Proteomes" id="UP001345963"/>
    </source>
</evidence>
<organism evidence="1 2">
    <name type="scientific">Ataeniobius toweri</name>
    <dbReference type="NCBI Taxonomy" id="208326"/>
    <lineage>
        <taxon>Eukaryota</taxon>
        <taxon>Metazoa</taxon>
        <taxon>Chordata</taxon>
        <taxon>Craniata</taxon>
        <taxon>Vertebrata</taxon>
        <taxon>Euteleostomi</taxon>
        <taxon>Actinopterygii</taxon>
        <taxon>Neopterygii</taxon>
        <taxon>Teleostei</taxon>
        <taxon>Neoteleostei</taxon>
        <taxon>Acanthomorphata</taxon>
        <taxon>Ovalentaria</taxon>
        <taxon>Atherinomorphae</taxon>
        <taxon>Cyprinodontiformes</taxon>
        <taxon>Goodeidae</taxon>
        <taxon>Ataeniobius</taxon>
    </lineage>
</organism>
<accession>A0ABU7CG33</accession>
<sequence>MSCTLAVRIIRSSNGTCSPMRPAWWSNCQRTFILLIYTGSPKLLVPRSRHRLRFLPSPAQMVCTSYI</sequence>
<reference evidence="1 2" key="1">
    <citation type="submission" date="2021-07" db="EMBL/GenBank/DDBJ databases">
        <authorList>
            <person name="Palmer J.M."/>
        </authorList>
    </citation>
    <scope>NUCLEOTIDE SEQUENCE [LARGE SCALE GENOMIC DNA]</scope>
    <source>
        <strain evidence="1 2">AT_MEX2019</strain>
        <tissue evidence="1">Muscle</tissue>
    </source>
</reference>